<dbReference type="PANTHER" id="PTHR46910">
    <property type="entry name" value="TRANSCRIPTION FACTOR PDR1"/>
    <property type="match status" value="1"/>
</dbReference>
<feature type="compositionally biased region" description="Polar residues" evidence="6">
    <location>
        <begin position="153"/>
        <end position="162"/>
    </location>
</feature>
<dbReference type="STRING" id="41047.A0A397I1R7"/>
<dbReference type="GO" id="GO:0000981">
    <property type="term" value="F:DNA-binding transcription factor activity, RNA polymerase II-specific"/>
    <property type="evidence" value="ECO:0007669"/>
    <property type="project" value="InterPro"/>
</dbReference>
<keyword evidence="4" id="KW-0804">Transcription</keyword>
<dbReference type="PROSITE" id="PS50048">
    <property type="entry name" value="ZN2_CY6_FUNGAL_2"/>
    <property type="match status" value="1"/>
</dbReference>
<evidence type="ECO:0000256" key="4">
    <source>
        <dbReference type="ARBA" id="ARBA00023163"/>
    </source>
</evidence>
<dbReference type="GO" id="GO:0003677">
    <property type="term" value="F:DNA binding"/>
    <property type="evidence" value="ECO:0007669"/>
    <property type="project" value="UniProtKB-KW"/>
</dbReference>
<dbReference type="PANTHER" id="PTHR46910:SF13">
    <property type="entry name" value="SPECIFIC TRANSCRIPTION FACTOR, PUTATIVE (AFU_ORTHOLOGUE AFUA_4G06190)-RELATED"/>
    <property type="match status" value="1"/>
</dbReference>
<protein>
    <recommendedName>
        <fullName evidence="7">Zn(2)-C6 fungal-type domain-containing protein</fullName>
    </recommendedName>
</protein>
<dbReference type="OrthoDB" id="4506588at2759"/>
<keyword evidence="3" id="KW-0238">DNA-binding</keyword>
<dbReference type="PROSITE" id="PS00463">
    <property type="entry name" value="ZN2_CY6_FUNGAL_1"/>
    <property type="match status" value="1"/>
</dbReference>
<keyword evidence="5" id="KW-0539">Nucleus</keyword>
<gene>
    <name evidence="8" type="ORF">CDV56_109418</name>
</gene>
<evidence type="ECO:0000256" key="6">
    <source>
        <dbReference type="SAM" id="MobiDB-lite"/>
    </source>
</evidence>
<dbReference type="GO" id="GO:0008270">
    <property type="term" value="F:zinc ion binding"/>
    <property type="evidence" value="ECO:0007669"/>
    <property type="project" value="InterPro"/>
</dbReference>
<feature type="region of interest" description="Disordered" evidence="6">
    <location>
        <begin position="580"/>
        <end position="602"/>
    </location>
</feature>
<dbReference type="GeneID" id="38131392"/>
<sequence length="644" mass="71579">MPSEKRALDSDPERSQRRPAPRKRERYTRIACVTCKTRKVKCSGQLPCSRCLELMAECKYQECVPQGDMASAQPRAKPAPTAKDLGQLLRTMKELCDDIESSAFQSGRSGGPAFSLRRSLCNGVRGAPDVDQATSPGFVRLLDQVRANLQQSGYLESASNRTPRPKTRSDPVDANATATLHAARTVLQLGRDKAYAYLNKYLDHVHSAYPCIDSGIATERLDLLFKASENRAQSQELKFDLIDIEIMKVVIAIAMVIEGDNDHPLCRDLSSHIVWNVQSNTSNEQAQIEDIIMATLLTLHAILQNEGLKAWRMIGIAARACLELGLHKYKPNDGKGTGFGKVLFACVYDLDKRCSFFADLPWTLQDKDIDAGILSPDDNYPFLSAMLGLDGMHTEIIKFSALVPPGGNREVDEQSEMFDYRVQKLVDNITLQGLFPPFANIIPPPAVRHVMESFIRARAYQIRMLAYMPYVTTPDTSCHKYLPRQQLISLILSCVDLCLRISECASRLWQPIIDRLLLNAVSCMLLTVSQDSAKYGQICHSAFHAAIEYLGQSFHKVPPANQWSIEDLRKLGEKILKPPLGEEDLPLTDQIPAGNSSMSSTDNSLHLSAQDLAQVCESTDHDALLSLLGSTFAWGSTFEECELV</sequence>
<dbReference type="InterPro" id="IPR007219">
    <property type="entry name" value="XnlR_reg_dom"/>
</dbReference>
<keyword evidence="9" id="KW-1185">Reference proteome</keyword>
<dbReference type="Proteomes" id="UP000215305">
    <property type="component" value="Unassembled WGS sequence"/>
</dbReference>
<dbReference type="GO" id="GO:0006351">
    <property type="term" value="P:DNA-templated transcription"/>
    <property type="evidence" value="ECO:0007669"/>
    <property type="project" value="InterPro"/>
</dbReference>
<dbReference type="CDD" id="cd12148">
    <property type="entry name" value="fungal_TF_MHR"/>
    <property type="match status" value="1"/>
</dbReference>
<dbReference type="CDD" id="cd00067">
    <property type="entry name" value="GAL4"/>
    <property type="match status" value="1"/>
</dbReference>
<keyword evidence="1" id="KW-0479">Metal-binding</keyword>
<proteinExistence type="predicted"/>
<keyword evidence="2" id="KW-0805">Transcription regulation</keyword>
<evidence type="ECO:0000313" key="8">
    <source>
        <dbReference type="EMBL" id="RHZ66780.1"/>
    </source>
</evidence>
<evidence type="ECO:0000256" key="5">
    <source>
        <dbReference type="ARBA" id="ARBA00023242"/>
    </source>
</evidence>
<dbReference type="VEuPathDB" id="FungiDB:CDV56_109418"/>
<dbReference type="InterPro" id="IPR001138">
    <property type="entry name" value="Zn2Cys6_DnaBD"/>
</dbReference>
<feature type="compositionally biased region" description="Polar residues" evidence="6">
    <location>
        <begin position="593"/>
        <end position="602"/>
    </location>
</feature>
<comment type="caution">
    <text evidence="8">The sequence shown here is derived from an EMBL/GenBank/DDBJ whole genome shotgun (WGS) entry which is preliminary data.</text>
</comment>
<dbReference type="InterPro" id="IPR050987">
    <property type="entry name" value="AtrR-like"/>
</dbReference>
<dbReference type="InterPro" id="IPR036864">
    <property type="entry name" value="Zn2-C6_fun-type_DNA-bd_sf"/>
</dbReference>
<dbReference type="SUPFAM" id="SSF57701">
    <property type="entry name" value="Zn2/Cys6 DNA-binding domain"/>
    <property type="match status" value="1"/>
</dbReference>
<dbReference type="EMBL" id="NKHU02000010">
    <property type="protein sequence ID" value="RHZ66780.1"/>
    <property type="molecule type" value="Genomic_DNA"/>
</dbReference>
<evidence type="ECO:0000256" key="1">
    <source>
        <dbReference type="ARBA" id="ARBA00022723"/>
    </source>
</evidence>
<dbReference type="SMART" id="SM00906">
    <property type="entry name" value="Fungal_trans"/>
    <property type="match status" value="1"/>
</dbReference>
<dbReference type="Pfam" id="PF00172">
    <property type="entry name" value="Zn_clus"/>
    <property type="match status" value="1"/>
</dbReference>
<dbReference type="AlphaFoldDB" id="A0A397I1R7"/>
<evidence type="ECO:0000259" key="7">
    <source>
        <dbReference type="PROSITE" id="PS50048"/>
    </source>
</evidence>
<organism evidence="8 9">
    <name type="scientific">Aspergillus thermomutatus</name>
    <name type="common">Neosartorya pseudofischeri</name>
    <dbReference type="NCBI Taxonomy" id="41047"/>
    <lineage>
        <taxon>Eukaryota</taxon>
        <taxon>Fungi</taxon>
        <taxon>Dikarya</taxon>
        <taxon>Ascomycota</taxon>
        <taxon>Pezizomycotina</taxon>
        <taxon>Eurotiomycetes</taxon>
        <taxon>Eurotiomycetidae</taxon>
        <taxon>Eurotiales</taxon>
        <taxon>Aspergillaceae</taxon>
        <taxon>Aspergillus</taxon>
        <taxon>Aspergillus subgen. Fumigati</taxon>
    </lineage>
</organism>
<feature type="domain" description="Zn(2)-C6 fungal-type" evidence="7">
    <location>
        <begin position="31"/>
        <end position="60"/>
    </location>
</feature>
<dbReference type="Gene3D" id="4.10.240.10">
    <property type="entry name" value="Zn(2)-C6 fungal-type DNA-binding domain"/>
    <property type="match status" value="1"/>
</dbReference>
<dbReference type="RefSeq" id="XP_026618383.1">
    <property type="nucleotide sequence ID" value="XM_026763037.1"/>
</dbReference>
<feature type="region of interest" description="Disordered" evidence="6">
    <location>
        <begin position="153"/>
        <end position="172"/>
    </location>
</feature>
<evidence type="ECO:0000313" key="9">
    <source>
        <dbReference type="Proteomes" id="UP000215305"/>
    </source>
</evidence>
<feature type="compositionally biased region" description="Basic and acidic residues" evidence="6">
    <location>
        <begin position="1"/>
        <end position="16"/>
    </location>
</feature>
<dbReference type="SMART" id="SM00066">
    <property type="entry name" value="GAL4"/>
    <property type="match status" value="1"/>
</dbReference>
<feature type="region of interest" description="Disordered" evidence="6">
    <location>
        <begin position="1"/>
        <end position="23"/>
    </location>
</feature>
<evidence type="ECO:0000256" key="3">
    <source>
        <dbReference type="ARBA" id="ARBA00023125"/>
    </source>
</evidence>
<name>A0A397I1R7_ASPTH</name>
<reference evidence="8" key="1">
    <citation type="submission" date="2018-08" db="EMBL/GenBank/DDBJ databases">
        <title>Draft genome sequence of azole-resistant Aspergillus thermomutatus (Neosartorya pseudofischeri) strain HMR AF 39, isolated from a human nasal aspirate.</title>
        <authorList>
            <person name="Parent-Michaud M."/>
            <person name="Dufresne P.J."/>
            <person name="Fournier E."/>
            <person name="Martineau C."/>
            <person name="Moreira S."/>
            <person name="Perkins V."/>
            <person name="De Repentigny L."/>
            <person name="Dufresne S.F."/>
        </authorList>
    </citation>
    <scope>NUCLEOTIDE SEQUENCE [LARGE SCALE GENOMIC DNA]</scope>
    <source>
        <strain evidence="8">HMR AF 39</strain>
    </source>
</reference>
<evidence type="ECO:0000256" key="2">
    <source>
        <dbReference type="ARBA" id="ARBA00023015"/>
    </source>
</evidence>
<accession>A0A397I1R7</accession>